<feature type="region of interest" description="Disordered" evidence="1">
    <location>
        <begin position="1563"/>
        <end position="1616"/>
    </location>
</feature>
<feature type="compositionally biased region" description="Low complexity" evidence="1">
    <location>
        <begin position="1041"/>
        <end position="1052"/>
    </location>
</feature>
<feature type="compositionally biased region" description="Low complexity" evidence="1">
    <location>
        <begin position="1579"/>
        <end position="1588"/>
    </location>
</feature>
<feature type="compositionally biased region" description="Pro residues" evidence="1">
    <location>
        <begin position="971"/>
        <end position="981"/>
    </location>
</feature>
<feature type="region of interest" description="Disordered" evidence="1">
    <location>
        <begin position="88"/>
        <end position="133"/>
    </location>
</feature>
<evidence type="ECO:0000313" key="3">
    <source>
        <dbReference type="Proteomes" id="UP001054857"/>
    </source>
</evidence>
<comment type="caution">
    <text evidence="2">The sequence shown here is derived from an EMBL/GenBank/DDBJ whole genome shotgun (WGS) entry which is preliminary data.</text>
</comment>
<dbReference type="EMBL" id="BMAR01000001">
    <property type="protein sequence ID" value="GFR41449.1"/>
    <property type="molecule type" value="Genomic_DNA"/>
</dbReference>
<feature type="compositionally biased region" description="Basic and acidic residues" evidence="1">
    <location>
        <begin position="1010"/>
        <end position="1021"/>
    </location>
</feature>
<gene>
    <name evidence="2" type="ORF">Agub_g2136</name>
</gene>
<feature type="compositionally biased region" description="Low complexity" evidence="1">
    <location>
        <begin position="1497"/>
        <end position="1509"/>
    </location>
</feature>
<feature type="compositionally biased region" description="Low complexity" evidence="1">
    <location>
        <begin position="895"/>
        <end position="917"/>
    </location>
</feature>
<feature type="compositionally biased region" description="Pro residues" evidence="1">
    <location>
        <begin position="759"/>
        <end position="786"/>
    </location>
</feature>
<proteinExistence type="predicted"/>
<feature type="compositionally biased region" description="Basic and acidic residues" evidence="1">
    <location>
        <begin position="922"/>
        <end position="942"/>
    </location>
</feature>
<feature type="region of interest" description="Disordered" evidence="1">
    <location>
        <begin position="540"/>
        <end position="584"/>
    </location>
</feature>
<feature type="compositionally biased region" description="Pro residues" evidence="1">
    <location>
        <begin position="712"/>
        <end position="721"/>
    </location>
</feature>
<feature type="compositionally biased region" description="Low complexity" evidence="1">
    <location>
        <begin position="1182"/>
        <end position="1202"/>
    </location>
</feature>
<feature type="compositionally biased region" description="Gly residues" evidence="1">
    <location>
        <begin position="1345"/>
        <end position="1356"/>
    </location>
</feature>
<feature type="compositionally biased region" description="Gly residues" evidence="1">
    <location>
        <begin position="110"/>
        <end position="129"/>
    </location>
</feature>
<sequence>VAYDIAVRAGRYGIALVATQLAMRHLGTCHPPPAAAAAATGPAAETAAATAAVVENLYAAVKLAQNSLLARIATSGCVLWSSTNSIPKGGNRQRLRPDGKQRPATTGHASSGGGVACGGKGTGEGGVRAGGDPALPRDVAVAGLRDLRWLCGRLEAAGAEAAARLPEQAQASLMWLRNLALRLAHDALRGWSRPRDVVDGEGLEHDIEHDVNHDSSNGDLCTSLADDGCQEDASTLVDTSHQAMRSEPGLFRFLPQQQLGFLWSGGDWRLGAAALSCGRQLEAAVEAAAQKRGQRQAGNKLGLGVETIALQPVQVGLAAAMLQSYAAAPTVAVAGGSAVAGVASGSAGAGSGTAAGSAPLRDLSLLHSACKLLDACQLPPRGGDPKAPPVRHGGTEATTLRTAVLQLRFIAATFLKDEPRQKTALQALIQDPAVSAPQLEALAELCLAPDCPWRCAPLACGLLGFALRAALTAAAPAGTAAAVAGTAAAVAGTAAPAAVRGGGAGIGLAARVIRRLFLLGSADVRLRVCERAAGVASQLRQQQQQGQQQSLQHHCNRNRSDQTAQGQPSPALAEAAATATATSAPPSYPSSELHYLWASCFNSAIAAGIRNGSGGGGGSNGGEVARPAAAAAAAAAQAARAQRLLDMACKLAAASSRVCAGVGLNHDEVHGDETTGGTLHLAQLLTKAYQDVVRAAGRTAPTQPKLLAASPRPSPPPPPPASRQQQPPAATAAAAVAAASSAPLPTPGAASGGAAANALPPPPSPRASPPPPSLPPLLPPPLPPPASKEAPAVGAAAPVPPKQLRPPRPPKPQLPEPLPKPQPSPHRQPSQQPPPSQLPPPSKQQQQPTVPQQQQPTITQQQPQQPRRPQIFKRSLAAPNPAVSSACNASGPCNTGSSTGAAADTADAADTSGDSSSNLDRMVLHTKETELGPEPAHPDRQHTAQASSSSGQPCSSAGTQQQHPKAAASPAPRPCIQPPPLAIGESQQLPKLGEDHSSAGLQHQGPVVEESAKEGPHKEGVEAAGDGDIGNGSAKDGSGGSEAVAAAAADSSLHGEDAEMEECYGGQRDPVLDGSVESVEAAQRVEGDDEMMEGTAKEEQGEEEVGQGEEDGEGDAEVRGCGEEDGDVPQEQEESTAMQEDEDKSGRPAEADVPVAATQAERPAAEDFPEAGTETGKLTVEAEAGAATAPQQRAAAASEPTAVYAHEGAAVAANVAILAAGDAAFAAGGGQREDCTRSSSPSPSCYADSQPLAEQPSDPSGHGSRPEEEEVVEEKEVKEEGGAEDQAAVSSPQEADGCAHAAEAPSSKPPSLQGGGQVRTGPTALEAVDGPPPQATLSHAAQDSGGSGDMGPGAGMLGASREEVAVKTPTCCREAEQQSPKGAKRRRLSGPEDEATKSTTPPDGAHGVCGATGGREPRSAGQESMGPCTAMRVVAPSAGDGPAAAAAAAEGAPAAVASPPPACDGSAATPPHGSSQPFDSSLPPAPSSQHTQPPEPELALQLPQQPLPARGEEQLDYEEAGGSSAAMACGREGALGDKDGGVGTALEGLDSSVLLQSNPLHLSVSAASQQKPTEEKQQAKQQQLQLQQEARHEAGGRQQQPLPLPPQQRQERKRRLGAALVGGVHVDDSSQDVVLDDDDMNPAADEILTRAGTMTVAAVGTAVTTTAATSKAPVETLHGATSGVAPEVALKAVTIAALPPSAAAAAAAAAPEASAALSTTPEAAAVDPSLMIGGSSPTDVIAKASSDDGDERCVVGGSDDRPGKRARSTPGPPSSASAAEPSAKATASEAIAGEVAVTATVIVMGQAAAQKAPEETETERAAGTATEAMKTAAAAGGIAMASEGLPFNIGTSSEYAAVILPGSEFADGVDALMLEEW</sequence>
<reference evidence="2 3" key="1">
    <citation type="journal article" date="2021" name="Sci. Rep.">
        <title>Genome sequencing of the multicellular alga Astrephomene provides insights into convergent evolution of germ-soma differentiation.</title>
        <authorList>
            <person name="Yamashita S."/>
            <person name="Yamamoto K."/>
            <person name="Matsuzaki R."/>
            <person name="Suzuki S."/>
            <person name="Yamaguchi H."/>
            <person name="Hirooka S."/>
            <person name="Minakuchi Y."/>
            <person name="Miyagishima S."/>
            <person name="Kawachi M."/>
            <person name="Toyoda A."/>
            <person name="Nozaki H."/>
        </authorList>
    </citation>
    <scope>NUCLEOTIDE SEQUENCE [LARGE SCALE GENOMIC DNA]</scope>
    <source>
        <strain evidence="2 3">NIES-4017</strain>
    </source>
</reference>
<feature type="compositionally biased region" description="Low complexity" evidence="1">
    <location>
        <begin position="944"/>
        <end position="958"/>
    </location>
</feature>
<evidence type="ECO:0000256" key="1">
    <source>
        <dbReference type="SAM" id="MobiDB-lite"/>
    </source>
</evidence>
<evidence type="ECO:0000313" key="2">
    <source>
        <dbReference type="EMBL" id="GFR41449.1"/>
    </source>
</evidence>
<feature type="compositionally biased region" description="Acidic residues" evidence="1">
    <location>
        <begin position="1123"/>
        <end position="1143"/>
    </location>
</feature>
<protein>
    <submittedName>
        <fullName evidence="2">Uncharacterized protein</fullName>
    </submittedName>
</protein>
<feature type="compositionally biased region" description="Low complexity" evidence="1">
    <location>
        <begin position="722"/>
        <end position="758"/>
    </location>
</feature>
<feature type="compositionally biased region" description="Low complexity" evidence="1">
    <location>
        <begin position="843"/>
        <end position="869"/>
    </location>
</feature>
<feature type="region of interest" description="Disordered" evidence="1">
    <location>
        <begin position="701"/>
        <end position="1202"/>
    </location>
</feature>
<feature type="compositionally biased region" description="Low complexity" evidence="1">
    <location>
        <begin position="568"/>
        <end position="584"/>
    </location>
</feature>
<feature type="compositionally biased region" description="Low complexity" evidence="1">
    <location>
        <begin position="787"/>
        <end position="797"/>
    </location>
</feature>
<feature type="compositionally biased region" description="Pro residues" evidence="1">
    <location>
        <begin position="798"/>
        <end position="842"/>
    </location>
</feature>
<feature type="non-terminal residue" evidence="2">
    <location>
        <position position="1"/>
    </location>
</feature>
<feature type="region of interest" description="Disordered" evidence="1">
    <location>
        <begin position="1737"/>
        <end position="1785"/>
    </location>
</feature>
<name>A0AAD3HHF7_9CHLO</name>
<feature type="region of interest" description="Disordered" evidence="1">
    <location>
        <begin position="1225"/>
        <end position="1545"/>
    </location>
</feature>
<feature type="compositionally biased region" description="Low complexity" evidence="1">
    <location>
        <begin position="1433"/>
        <end position="1457"/>
    </location>
</feature>
<feature type="compositionally biased region" description="Acidic residues" evidence="1">
    <location>
        <begin position="1100"/>
        <end position="1115"/>
    </location>
</feature>
<feature type="compositionally biased region" description="Polar residues" evidence="1">
    <location>
        <begin position="882"/>
        <end position="894"/>
    </location>
</feature>
<dbReference type="Proteomes" id="UP001054857">
    <property type="component" value="Unassembled WGS sequence"/>
</dbReference>
<keyword evidence="3" id="KW-1185">Reference proteome</keyword>
<feature type="compositionally biased region" description="Low complexity" evidence="1">
    <location>
        <begin position="540"/>
        <end position="552"/>
    </location>
</feature>
<feature type="compositionally biased region" description="Low complexity" evidence="1">
    <location>
        <begin position="1774"/>
        <end position="1785"/>
    </location>
</feature>
<organism evidence="2 3">
    <name type="scientific">Astrephomene gubernaculifera</name>
    <dbReference type="NCBI Taxonomy" id="47775"/>
    <lineage>
        <taxon>Eukaryota</taxon>
        <taxon>Viridiplantae</taxon>
        <taxon>Chlorophyta</taxon>
        <taxon>core chlorophytes</taxon>
        <taxon>Chlorophyceae</taxon>
        <taxon>CS clade</taxon>
        <taxon>Chlamydomonadales</taxon>
        <taxon>Astrephomenaceae</taxon>
        <taxon>Astrephomene</taxon>
    </lineage>
</organism>
<accession>A0AAD3HHF7</accession>